<feature type="compositionally biased region" description="Low complexity" evidence="1">
    <location>
        <begin position="262"/>
        <end position="277"/>
    </location>
</feature>
<dbReference type="InterPro" id="IPR013320">
    <property type="entry name" value="ConA-like_dom_sf"/>
</dbReference>
<dbReference type="SUPFAM" id="SSF49899">
    <property type="entry name" value="Concanavalin A-like lectins/glucanases"/>
    <property type="match status" value="1"/>
</dbReference>
<dbReference type="EMBL" id="CP114040">
    <property type="protein sequence ID" value="WAS89866.1"/>
    <property type="molecule type" value="Genomic_DNA"/>
</dbReference>
<evidence type="ECO:0008006" key="4">
    <source>
        <dbReference type="Google" id="ProtNLM"/>
    </source>
</evidence>
<organism evidence="2 3">
    <name type="scientific">Nannocystis punicea</name>
    <dbReference type="NCBI Taxonomy" id="2995304"/>
    <lineage>
        <taxon>Bacteria</taxon>
        <taxon>Pseudomonadati</taxon>
        <taxon>Myxococcota</taxon>
        <taxon>Polyangia</taxon>
        <taxon>Nannocystales</taxon>
        <taxon>Nannocystaceae</taxon>
        <taxon>Nannocystis</taxon>
    </lineage>
</organism>
<reference evidence="2" key="1">
    <citation type="submission" date="2022-11" db="EMBL/GenBank/DDBJ databases">
        <title>Minimal conservation of predation-associated metabolite biosynthetic gene clusters underscores biosynthetic potential of Myxococcota including descriptions for ten novel species: Archangium lansinium sp. nov., Myxococcus landrumus sp. nov., Nannocystis bai.</title>
        <authorList>
            <person name="Ahearne A."/>
            <person name="Stevens C."/>
            <person name="Dowd S."/>
        </authorList>
    </citation>
    <scope>NUCLEOTIDE SEQUENCE</scope>
    <source>
        <strain evidence="2">Fl3</strain>
    </source>
</reference>
<protein>
    <recommendedName>
        <fullName evidence="4">Concanavalin A-like lectin/glucanases superfamily protein</fullName>
    </recommendedName>
</protein>
<name>A0ABY7GSF7_9BACT</name>
<dbReference type="RefSeq" id="WP_269032177.1">
    <property type="nucleotide sequence ID" value="NZ_CP114040.1"/>
</dbReference>
<evidence type="ECO:0000256" key="1">
    <source>
        <dbReference type="SAM" id="MobiDB-lite"/>
    </source>
</evidence>
<evidence type="ECO:0000313" key="2">
    <source>
        <dbReference type="EMBL" id="WAS89866.1"/>
    </source>
</evidence>
<keyword evidence="3" id="KW-1185">Reference proteome</keyword>
<gene>
    <name evidence="2" type="ORF">O0S08_27045</name>
</gene>
<sequence>MHALLCNLLTERDFRELARNLGESGGDEHMVHSLGPGSRSEMAYQLIELIESRGLMLELFAELLRLRPRQRERIALVARQFDMPRAAVRSLFPAAKPPRARGWVPLVMLSPLLALIRCPTGQRDQLPPIQTARADVPATAPVDVEQPPDCPPVEPPVATKTPCPHPELHDAPPETALELLIVSNEFPSHSERVTYDASLDAGVAAKHFFLYHLLAMNEKQAAVFDKRSFELCGANGCAAKGTPLSAVVFHGGAAASVRGVQRPRSASATPSTPSQSRGMSAPPDASTSKFNPSIPTFKAPEIGFVRLDGFLYFRSLAPVALHSCEEWTSSCAETVALPRELGRDEFTFVINLRLAAAPPAGLSAVEPYSDDCWWSGEHPLLAAHADECDETGRFALLLTQEAELRWLVDDGAEVGFGGAWSLAVAGAGPRGLVDANWHSIALVRRFLPDGDAQLEIWLDGELGALETSDSRMDLRPRWMDRDGRLTEPWVWSLHGDIGSGYVWDQALTSEELESLAPRQIVRASQ</sequence>
<evidence type="ECO:0000313" key="3">
    <source>
        <dbReference type="Proteomes" id="UP001164459"/>
    </source>
</evidence>
<feature type="region of interest" description="Disordered" evidence="1">
    <location>
        <begin position="259"/>
        <end position="288"/>
    </location>
</feature>
<accession>A0ABY7GSF7</accession>
<dbReference type="Proteomes" id="UP001164459">
    <property type="component" value="Chromosome"/>
</dbReference>
<proteinExistence type="predicted"/>